<dbReference type="SUPFAM" id="SSF48576">
    <property type="entry name" value="Terpenoid synthases"/>
    <property type="match status" value="1"/>
</dbReference>
<keyword evidence="2" id="KW-1185">Reference proteome</keyword>
<dbReference type="Gene3D" id="1.10.600.10">
    <property type="entry name" value="Farnesyl Diphosphate Synthase"/>
    <property type="match status" value="1"/>
</dbReference>
<organism evidence="1 2">
    <name type="scientific">Nocardia rhamnosiphila</name>
    <dbReference type="NCBI Taxonomy" id="426716"/>
    <lineage>
        <taxon>Bacteria</taxon>
        <taxon>Bacillati</taxon>
        <taxon>Actinomycetota</taxon>
        <taxon>Actinomycetes</taxon>
        <taxon>Mycobacteriales</taxon>
        <taxon>Nocardiaceae</taxon>
        <taxon>Nocardia</taxon>
    </lineage>
</organism>
<name>A0ABV2WJN8_9NOCA</name>
<dbReference type="RefSeq" id="WP_356955035.1">
    <property type="nucleotide sequence ID" value="NZ_JBEYBD010000003.1"/>
</dbReference>
<dbReference type="Proteomes" id="UP001550628">
    <property type="component" value="Unassembled WGS sequence"/>
</dbReference>
<sequence length="377" mass="42393">MASRYTSALEQRIADMRAQRDTRVRANRPWSLQELFSTPDCDIAEYSREFRPSRFGAQSCAEVEEYCRAQGIWLEPGGAHYNSMTPYLHPGPISADRLTTIGLFNAILFWLNDTVGREKFGHLSRGEQHRARTELDRLCRLLETRTAPEDAAPIEMATVEFLSRLHTQNADPRWLDLFLESTVEHLRTAIRDQNARSRRDLLTTDEYIDLRAQVSGMFPAIALCEFGRDSYLDRERLAAAGLAEDVRRLRVVTAEIGALMNDMFSFEKECIVDRSDFNLIPVCFLNDPQATLADAVHAAAGVVRDRLTEFRGLHAALTARCAEPGIDSGLAGPVRAHLADLDGCVQATWVWQLMTTRYKGVGIFAENNLRPSSNDAA</sequence>
<dbReference type="InterPro" id="IPR008949">
    <property type="entry name" value="Isoprenoid_synthase_dom_sf"/>
</dbReference>
<dbReference type="Pfam" id="PF19086">
    <property type="entry name" value="Terpene_syn_C_2"/>
    <property type="match status" value="1"/>
</dbReference>
<comment type="caution">
    <text evidence="1">The sequence shown here is derived from an EMBL/GenBank/DDBJ whole genome shotgun (WGS) entry which is preliminary data.</text>
</comment>
<gene>
    <name evidence="1" type="ORF">ABZ510_04505</name>
</gene>
<reference evidence="1 2" key="1">
    <citation type="submission" date="2024-06" db="EMBL/GenBank/DDBJ databases">
        <title>The Natural Products Discovery Center: Release of the First 8490 Sequenced Strains for Exploring Actinobacteria Biosynthetic Diversity.</title>
        <authorList>
            <person name="Kalkreuter E."/>
            <person name="Kautsar S.A."/>
            <person name="Yang D."/>
            <person name="Bader C.D."/>
            <person name="Teijaro C.N."/>
            <person name="Fluegel L."/>
            <person name="Davis C.M."/>
            <person name="Simpson J.R."/>
            <person name="Lauterbach L."/>
            <person name="Steele A.D."/>
            <person name="Gui C."/>
            <person name="Meng S."/>
            <person name="Li G."/>
            <person name="Viehrig K."/>
            <person name="Ye F."/>
            <person name="Su P."/>
            <person name="Kiefer A.F."/>
            <person name="Nichols A."/>
            <person name="Cepeda A.J."/>
            <person name="Yan W."/>
            <person name="Fan B."/>
            <person name="Jiang Y."/>
            <person name="Adhikari A."/>
            <person name="Zheng C.-J."/>
            <person name="Schuster L."/>
            <person name="Cowan T.M."/>
            <person name="Smanski M.J."/>
            <person name="Chevrette M.G."/>
            <person name="De Carvalho L.P.S."/>
            <person name="Shen B."/>
        </authorList>
    </citation>
    <scope>NUCLEOTIDE SEQUENCE [LARGE SCALE GENOMIC DNA]</scope>
    <source>
        <strain evidence="1 2">NPDC019708</strain>
    </source>
</reference>
<evidence type="ECO:0000313" key="2">
    <source>
        <dbReference type="Proteomes" id="UP001550628"/>
    </source>
</evidence>
<evidence type="ECO:0000313" key="1">
    <source>
        <dbReference type="EMBL" id="MEU1951100.1"/>
    </source>
</evidence>
<proteinExistence type="predicted"/>
<dbReference type="EMBL" id="JBEYBF010000002">
    <property type="protein sequence ID" value="MEU1951100.1"/>
    <property type="molecule type" value="Genomic_DNA"/>
</dbReference>
<accession>A0ABV2WJN8</accession>
<protein>
    <submittedName>
        <fullName evidence="1">Terpene synthase family protein</fullName>
    </submittedName>
</protein>